<organism evidence="1 2">
    <name type="scientific">Portunus trituberculatus</name>
    <name type="common">Swimming crab</name>
    <name type="synonym">Neptunus trituberculatus</name>
    <dbReference type="NCBI Taxonomy" id="210409"/>
    <lineage>
        <taxon>Eukaryota</taxon>
        <taxon>Metazoa</taxon>
        <taxon>Ecdysozoa</taxon>
        <taxon>Arthropoda</taxon>
        <taxon>Crustacea</taxon>
        <taxon>Multicrustacea</taxon>
        <taxon>Malacostraca</taxon>
        <taxon>Eumalacostraca</taxon>
        <taxon>Eucarida</taxon>
        <taxon>Decapoda</taxon>
        <taxon>Pleocyemata</taxon>
        <taxon>Brachyura</taxon>
        <taxon>Eubrachyura</taxon>
        <taxon>Portunoidea</taxon>
        <taxon>Portunidae</taxon>
        <taxon>Portuninae</taxon>
        <taxon>Portunus</taxon>
    </lineage>
</organism>
<accession>A0A5B7FQ81</accession>
<keyword evidence="2" id="KW-1185">Reference proteome</keyword>
<evidence type="ECO:0000313" key="1">
    <source>
        <dbReference type="EMBL" id="MPC48652.1"/>
    </source>
</evidence>
<dbReference type="Proteomes" id="UP000324222">
    <property type="component" value="Unassembled WGS sequence"/>
</dbReference>
<dbReference type="EMBL" id="VSRR010008396">
    <property type="protein sequence ID" value="MPC48652.1"/>
    <property type="molecule type" value="Genomic_DNA"/>
</dbReference>
<comment type="caution">
    <text evidence="1">The sequence shown here is derived from an EMBL/GenBank/DDBJ whole genome shotgun (WGS) entry which is preliminary data.</text>
</comment>
<sequence>MEELSIGPGGSCSLPLTKLSHVRNHRMEIATMLGRSSSWNIFFSIRNISSSLVWRRDNASSSARQKHLNANSTKYIATSHHNTRSMLYHLAI</sequence>
<reference evidence="1 2" key="1">
    <citation type="submission" date="2019-05" db="EMBL/GenBank/DDBJ databases">
        <title>Another draft genome of Portunus trituberculatus and its Hox gene families provides insights of decapod evolution.</title>
        <authorList>
            <person name="Jeong J.-H."/>
            <person name="Song I."/>
            <person name="Kim S."/>
            <person name="Choi T."/>
            <person name="Kim D."/>
            <person name="Ryu S."/>
            <person name="Kim W."/>
        </authorList>
    </citation>
    <scope>NUCLEOTIDE SEQUENCE [LARGE SCALE GENOMIC DNA]</scope>
    <source>
        <tissue evidence="1">Muscle</tissue>
    </source>
</reference>
<proteinExistence type="predicted"/>
<dbReference type="AlphaFoldDB" id="A0A5B7FQ81"/>
<protein>
    <submittedName>
        <fullName evidence="1">Uncharacterized protein</fullName>
    </submittedName>
</protein>
<name>A0A5B7FQ81_PORTR</name>
<evidence type="ECO:0000313" key="2">
    <source>
        <dbReference type="Proteomes" id="UP000324222"/>
    </source>
</evidence>
<gene>
    <name evidence="1" type="ORF">E2C01_042433</name>
</gene>